<dbReference type="EMBL" id="JAKIKP010000006">
    <property type="protein sequence ID" value="MCL1142972.1"/>
    <property type="molecule type" value="Genomic_DNA"/>
</dbReference>
<dbReference type="Proteomes" id="UP001139333">
    <property type="component" value="Unassembled WGS sequence"/>
</dbReference>
<dbReference type="AlphaFoldDB" id="A0A9X1ZNS2"/>
<evidence type="ECO:0000313" key="2">
    <source>
        <dbReference type="Proteomes" id="UP001139333"/>
    </source>
</evidence>
<evidence type="ECO:0000313" key="1">
    <source>
        <dbReference type="EMBL" id="MCL1142972.1"/>
    </source>
</evidence>
<protein>
    <submittedName>
        <fullName evidence="1">Uncharacterized protein</fullName>
    </submittedName>
</protein>
<organism evidence="1 2">
    <name type="scientific">Shewanella gaetbuli</name>
    <dbReference type="NCBI Taxonomy" id="220752"/>
    <lineage>
        <taxon>Bacteria</taxon>
        <taxon>Pseudomonadati</taxon>
        <taxon>Pseudomonadota</taxon>
        <taxon>Gammaproteobacteria</taxon>
        <taxon>Alteromonadales</taxon>
        <taxon>Shewanellaceae</taxon>
        <taxon>Shewanella</taxon>
    </lineage>
</organism>
<proteinExistence type="predicted"/>
<keyword evidence="2" id="KW-1185">Reference proteome</keyword>
<name>A0A9X1ZNS2_9GAMM</name>
<comment type="caution">
    <text evidence="1">The sequence shown here is derived from an EMBL/GenBank/DDBJ whole genome shotgun (WGS) entry which is preliminary data.</text>
</comment>
<reference evidence="1" key="1">
    <citation type="submission" date="2022-01" db="EMBL/GenBank/DDBJ databases">
        <title>Whole genome-based taxonomy of the Shewanellaceae.</title>
        <authorList>
            <person name="Martin-Rodriguez A.J."/>
        </authorList>
    </citation>
    <scope>NUCLEOTIDE SEQUENCE</scope>
    <source>
        <strain evidence="1">DSM 16422</strain>
    </source>
</reference>
<gene>
    <name evidence="1" type="ORF">L2672_09730</name>
</gene>
<dbReference type="RefSeq" id="WP_248995658.1">
    <property type="nucleotide sequence ID" value="NZ_JAKIKP010000006.1"/>
</dbReference>
<accession>A0A9X1ZNS2</accession>
<sequence>MIFAFTGKVQSDPLTLEQRENFVCTVVEIFAGMAINKRYEGVSLNEVLRDINELGEEVLEGVARDVTLEAYKHTMTTVDSHVEHTKKEFVNKWVVDCYESF</sequence>